<dbReference type="AlphaFoldDB" id="A0A1M5V8H0"/>
<evidence type="ECO:0000256" key="1">
    <source>
        <dbReference type="SAM" id="Phobius"/>
    </source>
</evidence>
<keyword evidence="1" id="KW-0472">Membrane</keyword>
<feature type="transmembrane region" description="Helical" evidence="1">
    <location>
        <begin position="14"/>
        <end position="40"/>
    </location>
</feature>
<dbReference type="RefSeq" id="WP_276328831.1">
    <property type="nucleotide sequence ID" value="NZ_LT670818.1"/>
</dbReference>
<name>A0A1M5V8H0_9BRAD</name>
<dbReference type="EMBL" id="LT670818">
    <property type="protein sequence ID" value="SHH71510.1"/>
    <property type="molecule type" value="Genomic_DNA"/>
</dbReference>
<evidence type="ECO:0000313" key="3">
    <source>
        <dbReference type="Proteomes" id="UP000190675"/>
    </source>
</evidence>
<evidence type="ECO:0000313" key="2">
    <source>
        <dbReference type="EMBL" id="SHH71510.1"/>
    </source>
</evidence>
<keyword evidence="1" id="KW-0812">Transmembrane</keyword>
<protein>
    <submittedName>
        <fullName evidence="2">Uncharacterized protein</fullName>
    </submittedName>
</protein>
<sequence>MVSALRRWLEANELLAIVTGVVGGLVVLAMVLVFGGYLIVAR</sequence>
<gene>
    <name evidence="2" type="ORF">SAMN05444169_9001</name>
</gene>
<dbReference type="Proteomes" id="UP000190675">
    <property type="component" value="Chromosome I"/>
</dbReference>
<reference evidence="2 3" key="1">
    <citation type="submission" date="2016-11" db="EMBL/GenBank/DDBJ databases">
        <authorList>
            <person name="Jaros S."/>
            <person name="Januszkiewicz K."/>
            <person name="Wedrychowicz H."/>
        </authorList>
    </citation>
    <scope>NUCLEOTIDE SEQUENCE [LARGE SCALE GENOMIC DNA]</scope>
    <source>
        <strain evidence="2 3">GAS242</strain>
    </source>
</reference>
<accession>A0A1M5V8H0</accession>
<proteinExistence type="predicted"/>
<organism evidence="2 3">
    <name type="scientific">Bradyrhizobium erythrophlei</name>
    <dbReference type="NCBI Taxonomy" id="1437360"/>
    <lineage>
        <taxon>Bacteria</taxon>
        <taxon>Pseudomonadati</taxon>
        <taxon>Pseudomonadota</taxon>
        <taxon>Alphaproteobacteria</taxon>
        <taxon>Hyphomicrobiales</taxon>
        <taxon>Nitrobacteraceae</taxon>
        <taxon>Bradyrhizobium</taxon>
    </lineage>
</organism>
<keyword evidence="1" id="KW-1133">Transmembrane helix</keyword>